<organism evidence="2 3">
    <name type="scientific">Pleurodeles waltl</name>
    <name type="common">Iberian ribbed newt</name>
    <dbReference type="NCBI Taxonomy" id="8319"/>
    <lineage>
        <taxon>Eukaryota</taxon>
        <taxon>Metazoa</taxon>
        <taxon>Chordata</taxon>
        <taxon>Craniata</taxon>
        <taxon>Vertebrata</taxon>
        <taxon>Euteleostomi</taxon>
        <taxon>Amphibia</taxon>
        <taxon>Batrachia</taxon>
        <taxon>Caudata</taxon>
        <taxon>Salamandroidea</taxon>
        <taxon>Salamandridae</taxon>
        <taxon>Pleurodelinae</taxon>
        <taxon>Pleurodeles</taxon>
    </lineage>
</organism>
<reference evidence="2" key="1">
    <citation type="journal article" date="2022" name="bioRxiv">
        <title>Sequencing and chromosome-scale assembly of the giantPleurodeles waltlgenome.</title>
        <authorList>
            <person name="Brown T."/>
            <person name="Elewa A."/>
            <person name="Iarovenko S."/>
            <person name="Subramanian E."/>
            <person name="Araus A.J."/>
            <person name="Petzold A."/>
            <person name="Susuki M."/>
            <person name="Suzuki K.-i.T."/>
            <person name="Hayashi T."/>
            <person name="Toyoda A."/>
            <person name="Oliveira C."/>
            <person name="Osipova E."/>
            <person name="Leigh N.D."/>
            <person name="Simon A."/>
            <person name="Yun M.H."/>
        </authorList>
    </citation>
    <scope>NUCLEOTIDE SEQUENCE</scope>
    <source>
        <strain evidence="2">20211129_DDA</strain>
        <tissue evidence="2">Liver</tissue>
    </source>
</reference>
<accession>A0AAV7VS71</accession>
<protein>
    <submittedName>
        <fullName evidence="2">Uncharacterized protein</fullName>
    </submittedName>
</protein>
<feature type="region of interest" description="Disordered" evidence="1">
    <location>
        <begin position="1"/>
        <end position="175"/>
    </location>
</feature>
<evidence type="ECO:0000256" key="1">
    <source>
        <dbReference type="SAM" id="MobiDB-lite"/>
    </source>
</evidence>
<comment type="caution">
    <text evidence="2">The sequence shown here is derived from an EMBL/GenBank/DDBJ whole genome shotgun (WGS) entry which is preliminary data.</text>
</comment>
<proteinExistence type="predicted"/>
<keyword evidence="3" id="KW-1185">Reference proteome</keyword>
<sequence>MACSHQKAQKAPPSPTRPVKNSIWPSQQGPTTRRPRASPPGLRTLGWPPAMQVDLSAAESWGPPHSKGAAAKRAPAGRSQAGSVTAAAPADSKARQASLPGRRAPQGHRAPEAWGFKIAGGRGPIRLLNSPPAAPLHNLQRTHSSARQPARAERATSRQARRQPNSPPRRRPTGP</sequence>
<gene>
    <name evidence="2" type="ORF">NDU88_006976</name>
</gene>
<name>A0AAV7VS71_PLEWA</name>
<evidence type="ECO:0000313" key="3">
    <source>
        <dbReference type="Proteomes" id="UP001066276"/>
    </source>
</evidence>
<feature type="compositionally biased region" description="Low complexity" evidence="1">
    <location>
        <begin position="66"/>
        <end position="81"/>
    </location>
</feature>
<evidence type="ECO:0000313" key="2">
    <source>
        <dbReference type="EMBL" id="KAJ1203183.1"/>
    </source>
</evidence>
<dbReference type="EMBL" id="JANPWB010000003">
    <property type="protein sequence ID" value="KAJ1203183.1"/>
    <property type="molecule type" value="Genomic_DNA"/>
</dbReference>
<dbReference type="AlphaFoldDB" id="A0AAV7VS71"/>
<dbReference type="Proteomes" id="UP001066276">
    <property type="component" value="Chromosome 2_1"/>
</dbReference>